<dbReference type="Gene3D" id="2.40.70.10">
    <property type="entry name" value="Acid Proteases"/>
    <property type="match status" value="2"/>
</dbReference>
<gene>
    <name evidence="7" type="ORF">WHR41_05352</name>
</gene>
<dbReference type="RefSeq" id="XP_069229569.1">
    <property type="nucleotide sequence ID" value="XM_069373957.1"/>
</dbReference>
<dbReference type="AlphaFoldDB" id="A0AB34KN45"/>
<dbReference type="PROSITE" id="PS51767">
    <property type="entry name" value="PEPTIDASE_A1"/>
    <property type="match status" value="1"/>
</dbReference>
<organism evidence="7 8">
    <name type="scientific">Cladosporium halotolerans</name>
    <dbReference type="NCBI Taxonomy" id="1052096"/>
    <lineage>
        <taxon>Eukaryota</taxon>
        <taxon>Fungi</taxon>
        <taxon>Dikarya</taxon>
        <taxon>Ascomycota</taxon>
        <taxon>Pezizomycotina</taxon>
        <taxon>Dothideomycetes</taxon>
        <taxon>Dothideomycetidae</taxon>
        <taxon>Cladosporiales</taxon>
        <taxon>Cladosporiaceae</taxon>
        <taxon>Cladosporium</taxon>
    </lineage>
</organism>
<comment type="caution">
    <text evidence="7">The sequence shown here is derived from an EMBL/GenBank/DDBJ whole genome shotgun (WGS) entry which is preliminary data.</text>
</comment>
<dbReference type="InterPro" id="IPR001461">
    <property type="entry name" value="Aspartic_peptidase_A1"/>
</dbReference>
<evidence type="ECO:0000256" key="1">
    <source>
        <dbReference type="ARBA" id="ARBA00007447"/>
    </source>
</evidence>
<dbReference type="GO" id="GO:0000324">
    <property type="term" value="C:fungal-type vacuole"/>
    <property type="evidence" value="ECO:0007669"/>
    <property type="project" value="TreeGrafter"/>
</dbReference>
<reference evidence="7 8" key="1">
    <citation type="journal article" date="2020" name="Microbiol. Resour. Announc.">
        <title>Draft Genome Sequence of a Cladosporium Species Isolated from the Mesophotic Ascidian Didemnum maculosum.</title>
        <authorList>
            <person name="Gioti A."/>
            <person name="Siaperas R."/>
            <person name="Nikolaivits E."/>
            <person name="Le Goff G."/>
            <person name="Ouazzani J."/>
            <person name="Kotoulas G."/>
            <person name="Topakas E."/>
        </authorList>
    </citation>
    <scope>NUCLEOTIDE SEQUENCE [LARGE SCALE GENOMIC DNA]</scope>
    <source>
        <strain evidence="7 8">TM138-S3</strain>
    </source>
</reference>
<evidence type="ECO:0000313" key="8">
    <source>
        <dbReference type="Proteomes" id="UP000803884"/>
    </source>
</evidence>
<keyword evidence="2 4" id="KW-0064">Aspartyl protease</keyword>
<dbReference type="GO" id="GO:0006508">
    <property type="term" value="P:proteolysis"/>
    <property type="evidence" value="ECO:0007669"/>
    <property type="project" value="UniProtKB-KW"/>
</dbReference>
<comment type="similarity">
    <text evidence="1 4">Belongs to the peptidase A1 family.</text>
</comment>
<feature type="region of interest" description="Disordered" evidence="5">
    <location>
        <begin position="269"/>
        <end position="294"/>
    </location>
</feature>
<evidence type="ECO:0000256" key="2">
    <source>
        <dbReference type="ARBA" id="ARBA00022750"/>
    </source>
</evidence>
<proteinExistence type="inferred from homology"/>
<dbReference type="EMBL" id="JAAQHG020000014">
    <property type="protein sequence ID" value="KAL1586464.1"/>
    <property type="molecule type" value="Genomic_DNA"/>
</dbReference>
<dbReference type="InterPro" id="IPR001969">
    <property type="entry name" value="Aspartic_peptidase_AS"/>
</dbReference>
<dbReference type="PANTHER" id="PTHR47966:SF47">
    <property type="entry name" value="ENDOPEPTIDASE, PUTATIVE (AFU_ORTHOLOGUE AFUA_3G01220)-RELATED"/>
    <property type="match status" value="1"/>
</dbReference>
<dbReference type="InterPro" id="IPR033121">
    <property type="entry name" value="PEPTIDASE_A1"/>
</dbReference>
<evidence type="ECO:0000256" key="4">
    <source>
        <dbReference type="RuleBase" id="RU000454"/>
    </source>
</evidence>
<dbReference type="PANTHER" id="PTHR47966">
    <property type="entry name" value="BETA-SITE APP-CLEAVING ENZYME, ISOFORM A-RELATED"/>
    <property type="match status" value="1"/>
</dbReference>
<dbReference type="GeneID" id="96006795"/>
<dbReference type="PROSITE" id="PS00141">
    <property type="entry name" value="ASP_PROTEASE"/>
    <property type="match status" value="1"/>
</dbReference>
<keyword evidence="4" id="KW-0645">Protease</keyword>
<dbReference type="CDD" id="cd05471">
    <property type="entry name" value="pepsin_like"/>
    <property type="match status" value="1"/>
</dbReference>
<feature type="active site" evidence="3">
    <location>
        <position position="301"/>
    </location>
</feature>
<keyword evidence="8" id="KW-1185">Reference proteome</keyword>
<feature type="domain" description="Peptidase A1" evidence="6">
    <location>
        <begin position="37"/>
        <end position="406"/>
    </location>
</feature>
<dbReference type="GO" id="GO:0004190">
    <property type="term" value="F:aspartic-type endopeptidase activity"/>
    <property type="evidence" value="ECO:0007669"/>
    <property type="project" value="UniProtKB-KW"/>
</dbReference>
<dbReference type="SUPFAM" id="SSF50630">
    <property type="entry name" value="Acid proteases"/>
    <property type="match status" value="1"/>
</dbReference>
<sequence>MYINAIRAKGSGADPYYSRIKQFGTVEMLDIAGGTIFLAPITVGGQEFNVVIDTGSSDPWLVITEFDCFDPVSDIQIPEADCFFGPLYDKLSSPTYSKLVDRSMNLSYASGETLNGLMGRETFTMADITVPSQEFGLVDYAAWNGDGVSSGLVGFAYRTLTSMYVGEVPKDAVPGRALKYNTLFDNMYRSNTTDPVFSMALTRDPNYTGKGGLMSLGGIPNIPFGPTWISTPIIPVGINRTSGEIEYQFYTISVDGFSISADPGAQFASAADARRNPRKTPLKGPFDPSDPDSTRVNAIVDSGTSLVYIEDELALEVAEAFRPPGWKDEATNLYTVPCGSTPPTFGVSVEGKVFNVHPDDMILQAGPDLCISGVQENHDGLWILGDVWMKAVLCVFDVGSGWMRFAGRQYYGSSWD</sequence>
<protein>
    <recommendedName>
        <fullName evidence="6">Peptidase A1 domain-containing protein</fullName>
    </recommendedName>
</protein>
<dbReference type="InterPro" id="IPR021109">
    <property type="entry name" value="Peptidase_aspartic_dom_sf"/>
</dbReference>
<evidence type="ECO:0000259" key="6">
    <source>
        <dbReference type="PROSITE" id="PS51767"/>
    </source>
</evidence>
<evidence type="ECO:0000313" key="7">
    <source>
        <dbReference type="EMBL" id="KAL1586464.1"/>
    </source>
</evidence>
<dbReference type="Proteomes" id="UP000803884">
    <property type="component" value="Unassembled WGS sequence"/>
</dbReference>
<dbReference type="PRINTS" id="PR00792">
    <property type="entry name" value="PEPSIN"/>
</dbReference>
<dbReference type="Pfam" id="PF00026">
    <property type="entry name" value="Asp"/>
    <property type="match status" value="2"/>
</dbReference>
<accession>A0AB34KN45</accession>
<keyword evidence="4" id="KW-0378">Hydrolase</keyword>
<name>A0AB34KN45_9PEZI</name>
<evidence type="ECO:0000256" key="3">
    <source>
        <dbReference type="PIRSR" id="PIRSR601461-1"/>
    </source>
</evidence>
<evidence type="ECO:0000256" key="5">
    <source>
        <dbReference type="SAM" id="MobiDB-lite"/>
    </source>
</evidence>
<dbReference type="InterPro" id="IPR034164">
    <property type="entry name" value="Pepsin-like_dom"/>
</dbReference>
<feature type="active site" evidence="3">
    <location>
        <position position="53"/>
    </location>
</feature>